<sequence>MEKIKYLKPVLLSLSVMLLFFGCGDTEEPKTIETKVEKNEVSQMEVLGQVMKEVQAKIEAKPNMNEEEKSQMMIETLSSSTGMQSKFEEMQSAMPKMLEAMKFGKKCLSKADSKSEAKSCMDKVDVLIKESGIDEGEMESEEEDFTWSPAEKKQILAEVDEGIKEMEAQLPCIEKASNMMELMNCSQ</sequence>
<proteinExistence type="predicted"/>
<dbReference type="EMBL" id="CACVAZ010000073">
    <property type="protein sequence ID" value="CAA6812154.1"/>
    <property type="molecule type" value="Genomic_DNA"/>
</dbReference>
<gene>
    <name evidence="1" type="ORF">HELGO_WM15442</name>
</gene>
<reference evidence="1" key="1">
    <citation type="submission" date="2020-01" db="EMBL/GenBank/DDBJ databases">
        <authorList>
            <person name="Meier V. D."/>
            <person name="Meier V D."/>
        </authorList>
    </citation>
    <scope>NUCLEOTIDE SEQUENCE</scope>
    <source>
        <strain evidence="1">HLG_WM_MAG_02</strain>
    </source>
</reference>
<name>A0A6S6T1E8_9BACT</name>
<accession>A0A6S6T1E8</accession>
<protein>
    <submittedName>
        <fullName evidence="1">Uncharacterized protein</fullName>
    </submittedName>
</protein>
<organism evidence="1">
    <name type="scientific">uncultured Sulfurovum sp</name>
    <dbReference type="NCBI Taxonomy" id="269237"/>
    <lineage>
        <taxon>Bacteria</taxon>
        <taxon>Pseudomonadati</taxon>
        <taxon>Campylobacterota</taxon>
        <taxon>Epsilonproteobacteria</taxon>
        <taxon>Campylobacterales</taxon>
        <taxon>Sulfurovaceae</taxon>
        <taxon>Sulfurovum</taxon>
        <taxon>environmental samples</taxon>
    </lineage>
</organism>
<dbReference type="PROSITE" id="PS51257">
    <property type="entry name" value="PROKAR_LIPOPROTEIN"/>
    <property type="match status" value="1"/>
</dbReference>
<evidence type="ECO:0000313" key="1">
    <source>
        <dbReference type="EMBL" id="CAA6812154.1"/>
    </source>
</evidence>
<dbReference type="AlphaFoldDB" id="A0A6S6T1E8"/>